<dbReference type="Proteomes" id="UP000231516">
    <property type="component" value="Unassembled WGS sequence"/>
</dbReference>
<dbReference type="PANTHER" id="PTHR48100">
    <property type="entry name" value="BROAD-SPECIFICITY PHOSPHATASE YOR283W-RELATED"/>
    <property type="match status" value="1"/>
</dbReference>
<accession>A0A2G5K367</accession>
<name>A0A2G5K367_9RHOB</name>
<gene>
    <name evidence="1" type="ORF">BFP76_01470</name>
</gene>
<dbReference type="OrthoDB" id="8347407at2"/>
<protein>
    <submittedName>
        <fullName evidence="1">Phosphoglycerate mutase</fullName>
    </submittedName>
</protein>
<dbReference type="InterPro" id="IPR050275">
    <property type="entry name" value="PGM_Phosphatase"/>
</dbReference>
<dbReference type="InterPro" id="IPR013078">
    <property type="entry name" value="His_Pase_superF_clade-1"/>
</dbReference>
<evidence type="ECO:0000313" key="1">
    <source>
        <dbReference type="EMBL" id="PIB23951.1"/>
    </source>
</evidence>
<dbReference type="EMBL" id="MDGM01000012">
    <property type="protein sequence ID" value="PIB23951.1"/>
    <property type="molecule type" value="Genomic_DNA"/>
</dbReference>
<dbReference type="Pfam" id="PF00300">
    <property type="entry name" value="His_Phos_1"/>
    <property type="match status" value="1"/>
</dbReference>
<keyword evidence="2" id="KW-1185">Reference proteome</keyword>
<sequence length="192" mass="21302">MTNIYLVRHGPTHRDGLIGWTDVGADLSDVDALARLNAHLPSDAFVISSDLQRCIHTADAICENRTRLPHHPDLREFHFGDWEEKTFSQVAHSHPDLSYDYWSNPGDVAPPNGESWNQGATRISATIDALINEYTGQNIIIVAHFGAILTQLQRAANMRAASALGFKIDNLSVTHLEHLGDAWRILGVNHNP</sequence>
<comment type="caution">
    <text evidence="1">The sequence shown here is derived from an EMBL/GenBank/DDBJ whole genome shotgun (WGS) entry which is preliminary data.</text>
</comment>
<dbReference type="Gene3D" id="3.40.50.1240">
    <property type="entry name" value="Phosphoglycerate mutase-like"/>
    <property type="match status" value="1"/>
</dbReference>
<dbReference type="GO" id="GO:0005737">
    <property type="term" value="C:cytoplasm"/>
    <property type="evidence" value="ECO:0007669"/>
    <property type="project" value="TreeGrafter"/>
</dbReference>
<dbReference type="SUPFAM" id="SSF53254">
    <property type="entry name" value="Phosphoglycerate mutase-like"/>
    <property type="match status" value="1"/>
</dbReference>
<reference evidence="1 2" key="1">
    <citation type="submission" date="2016-08" db="EMBL/GenBank/DDBJ databases">
        <title>Draft genome of Amylibacter sp. strain 4G11.</title>
        <authorList>
            <person name="Wong S.-K."/>
            <person name="Hamasaki K."/>
            <person name="Yoshizawa S."/>
        </authorList>
    </citation>
    <scope>NUCLEOTIDE SEQUENCE [LARGE SCALE GENOMIC DNA]</scope>
    <source>
        <strain evidence="1 2">4G11</strain>
    </source>
</reference>
<proteinExistence type="predicted"/>
<dbReference type="RefSeq" id="WP_099592230.1">
    <property type="nucleotide sequence ID" value="NZ_MDGM01000012.1"/>
</dbReference>
<evidence type="ECO:0000313" key="2">
    <source>
        <dbReference type="Proteomes" id="UP000231516"/>
    </source>
</evidence>
<dbReference type="SMART" id="SM00855">
    <property type="entry name" value="PGAM"/>
    <property type="match status" value="1"/>
</dbReference>
<dbReference type="AlphaFoldDB" id="A0A2G5K367"/>
<dbReference type="PANTHER" id="PTHR48100:SF62">
    <property type="entry name" value="GLUCOSYL-3-PHOSPHOGLYCERATE PHOSPHATASE"/>
    <property type="match status" value="1"/>
</dbReference>
<dbReference type="CDD" id="cd07067">
    <property type="entry name" value="HP_PGM_like"/>
    <property type="match status" value="1"/>
</dbReference>
<organism evidence="1 2">
    <name type="scientific">Paramylibacter kogurei</name>
    <dbReference type="NCBI Taxonomy" id="1889778"/>
    <lineage>
        <taxon>Bacteria</taxon>
        <taxon>Pseudomonadati</taxon>
        <taxon>Pseudomonadota</taxon>
        <taxon>Alphaproteobacteria</taxon>
        <taxon>Rhodobacterales</taxon>
        <taxon>Paracoccaceae</taxon>
        <taxon>Paramylibacter</taxon>
    </lineage>
</organism>
<dbReference type="GO" id="GO:0016791">
    <property type="term" value="F:phosphatase activity"/>
    <property type="evidence" value="ECO:0007669"/>
    <property type="project" value="TreeGrafter"/>
</dbReference>
<dbReference type="InterPro" id="IPR029033">
    <property type="entry name" value="His_PPase_superfam"/>
</dbReference>